<keyword evidence="1" id="KW-0472">Membrane</keyword>
<sequence length="124" mass="13059">MTAPILSAMLGVLLSLCTSYIPGFNTWFKTLGQKPDGSNDGNLKRLVMLGSVTVIGFISLGLSCSSFGVQLLNSISITLVCSEAGLVEVVLAIGGAWIGNQEMYKLSPRIARPKPPKRAMGDTG</sequence>
<feature type="transmembrane region" description="Helical" evidence="1">
    <location>
        <begin position="75"/>
        <end position="99"/>
    </location>
</feature>
<evidence type="ECO:0000313" key="2">
    <source>
        <dbReference type="EMBL" id="KKN66968.1"/>
    </source>
</evidence>
<proteinExistence type="predicted"/>
<protein>
    <submittedName>
        <fullName evidence="2">Uncharacterized protein</fullName>
    </submittedName>
</protein>
<evidence type="ECO:0000256" key="1">
    <source>
        <dbReference type="SAM" id="Phobius"/>
    </source>
</evidence>
<dbReference type="AlphaFoldDB" id="A0A0F9VMF8"/>
<organism evidence="2">
    <name type="scientific">marine sediment metagenome</name>
    <dbReference type="NCBI Taxonomy" id="412755"/>
    <lineage>
        <taxon>unclassified sequences</taxon>
        <taxon>metagenomes</taxon>
        <taxon>ecological metagenomes</taxon>
    </lineage>
</organism>
<keyword evidence="1" id="KW-0812">Transmembrane</keyword>
<name>A0A0F9VMF8_9ZZZZ</name>
<feature type="transmembrane region" description="Helical" evidence="1">
    <location>
        <begin position="46"/>
        <end position="69"/>
    </location>
</feature>
<feature type="transmembrane region" description="Helical" evidence="1">
    <location>
        <begin position="6"/>
        <end position="25"/>
    </location>
</feature>
<keyword evidence="1" id="KW-1133">Transmembrane helix</keyword>
<dbReference type="EMBL" id="LAZR01000486">
    <property type="protein sequence ID" value="KKN66968.1"/>
    <property type="molecule type" value="Genomic_DNA"/>
</dbReference>
<reference evidence="2" key="1">
    <citation type="journal article" date="2015" name="Nature">
        <title>Complex archaea that bridge the gap between prokaryotes and eukaryotes.</title>
        <authorList>
            <person name="Spang A."/>
            <person name="Saw J.H."/>
            <person name="Jorgensen S.L."/>
            <person name="Zaremba-Niedzwiedzka K."/>
            <person name="Martijn J."/>
            <person name="Lind A.E."/>
            <person name="van Eijk R."/>
            <person name="Schleper C."/>
            <person name="Guy L."/>
            <person name="Ettema T.J."/>
        </authorList>
    </citation>
    <scope>NUCLEOTIDE SEQUENCE</scope>
</reference>
<comment type="caution">
    <text evidence="2">The sequence shown here is derived from an EMBL/GenBank/DDBJ whole genome shotgun (WGS) entry which is preliminary data.</text>
</comment>
<gene>
    <name evidence="2" type="ORF">LCGC14_0466480</name>
</gene>
<accession>A0A0F9VMF8</accession>